<evidence type="ECO:0000313" key="1">
    <source>
        <dbReference type="EMBL" id="MFC3003739.1"/>
    </source>
</evidence>
<dbReference type="EMBL" id="JBHRSB010000014">
    <property type="protein sequence ID" value="MFC3003739.1"/>
    <property type="molecule type" value="Genomic_DNA"/>
</dbReference>
<reference evidence="2" key="1">
    <citation type="journal article" date="2019" name="Int. J. Syst. Evol. Microbiol.">
        <title>The Global Catalogue of Microorganisms (GCM) 10K type strain sequencing project: providing services to taxonomists for standard genome sequencing and annotation.</title>
        <authorList>
            <consortium name="The Broad Institute Genomics Platform"/>
            <consortium name="The Broad Institute Genome Sequencing Center for Infectious Disease"/>
            <person name="Wu L."/>
            <person name="Ma J."/>
        </authorList>
    </citation>
    <scope>NUCLEOTIDE SEQUENCE [LARGE SCALE GENOMIC DNA]</scope>
    <source>
        <strain evidence="2">CGMCC 1.16855</strain>
    </source>
</reference>
<dbReference type="RefSeq" id="WP_216840189.1">
    <property type="nucleotide sequence ID" value="NZ_JAFNJS010000014.1"/>
</dbReference>
<proteinExistence type="predicted"/>
<comment type="caution">
    <text evidence="1">The sequence shown here is derived from an EMBL/GenBank/DDBJ whole genome shotgun (WGS) entry which is preliminary data.</text>
</comment>
<sequence length="132" mass="14293">MNDEELIARIAFHVDPLVFEHQGSQPPNGFMGSAEWWATAKHSRRQRATEAATAAVVAMRALGLACVPHEATPAMLQAGVACLPQGRTAVEKDQCARGIWAAMLTAAERAEPPAQPAHDMNRAFPSVIRRRA</sequence>
<protein>
    <submittedName>
        <fullName evidence="1">Uncharacterized protein</fullName>
    </submittedName>
</protein>
<organism evidence="1 2">
    <name type="scientific">Falsiroseomonas tokyonensis</name>
    <dbReference type="NCBI Taxonomy" id="430521"/>
    <lineage>
        <taxon>Bacteria</taxon>
        <taxon>Pseudomonadati</taxon>
        <taxon>Pseudomonadota</taxon>
        <taxon>Alphaproteobacteria</taxon>
        <taxon>Acetobacterales</taxon>
        <taxon>Roseomonadaceae</taxon>
        <taxon>Falsiroseomonas</taxon>
    </lineage>
</organism>
<accession>A0ABV7C358</accession>
<keyword evidence="2" id="KW-1185">Reference proteome</keyword>
<evidence type="ECO:0000313" key="2">
    <source>
        <dbReference type="Proteomes" id="UP001595420"/>
    </source>
</evidence>
<name>A0ABV7C358_9PROT</name>
<gene>
    <name evidence="1" type="ORF">ACFOD3_27850</name>
</gene>
<dbReference type="Proteomes" id="UP001595420">
    <property type="component" value="Unassembled WGS sequence"/>
</dbReference>